<dbReference type="Pfam" id="PF00970">
    <property type="entry name" value="FAD_binding_6"/>
    <property type="match status" value="1"/>
</dbReference>
<dbReference type="InterPro" id="IPR017927">
    <property type="entry name" value="FAD-bd_FR_type"/>
</dbReference>
<dbReference type="EMBL" id="CP010554">
    <property type="protein sequence ID" value="AJP49683.1"/>
    <property type="molecule type" value="Genomic_DNA"/>
</dbReference>
<dbReference type="InterPro" id="IPR006058">
    <property type="entry name" value="2Fe2S_fd_BS"/>
</dbReference>
<sequence length="335" mass="36518">MTLAPSARSFLTHGEDSLLQAALDAGFVLPYGCRNGACGSCKGKVLEGLVDHGDIQPGALSLADRAAGYTLLCCAKPLSDVVLECREVSGTNDIPVKTLPCRVEKIERVAEDVIVLSLKLPVNERLQFLAGQYIEFLLKNGKTRAFSIANAPHAEGLLELHIRHVVGGEFTSHLFSHMKEKEILRLRGPLGTFFLRETSDKPIIFVAGGTGFAPIKSIIEHVLHSGIQRPMRLYWGARNRAGLYLNDLPERWMAEQAGIHYVPVLSEPDAADQWAGRTGLVHQAVLEDQPTLATFQVYACGAPAMVDAAQRDFIAHGLPAEEFFSDAFAFTKATD</sequence>
<gene>
    <name evidence="6" type="ORF">PG1C_13280</name>
</gene>
<dbReference type="GO" id="GO:0051537">
    <property type="term" value="F:2 iron, 2 sulfur cluster binding"/>
    <property type="evidence" value="ECO:0007669"/>
    <property type="project" value="UniProtKB-KW"/>
</dbReference>
<keyword evidence="2" id="KW-0001">2Fe-2S</keyword>
<dbReference type="InterPro" id="IPR008333">
    <property type="entry name" value="Cbr1-like_FAD-bd_dom"/>
</dbReference>
<feature type="domain" description="2Fe-2S ferredoxin-type" evidence="4">
    <location>
        <begin position="1"/>
        <end position="89"/>
    </location>
</feature>
<keyword evidence="2" id="KW-0411">Iron-sulfur</keyword>
<dbReference type="InterPro" id="IPR017938">
    <property type="entry name" value="Riboflavin_synthase-like_b-brl"/>
</dbReference>
<dbReference type="InterPro" id="IPR012675">
    <property type="entry name" value="Beta-grasp_dom_sf"/>
</dbReference>
<dbReference type="SUPFAM" id="SSF63380">
    <property type="entry name" value="Riboflavin synthase domain-like"/>
    <property type="match status" value="1"/>
</dbReference>
<name>A0A0C5JCY5_9PROT</name>
<dbReference type="InterPro" id="IPR001041">
    <property type="entry name" value="2Fe-2S_ferredoxin-type"/>
</dbReference>
<dbReference type="PROSITE" id="PS00197">
    <property type="entry name" value="2FE2S_FER_1"/>
    <property type="match status" value="1"/>
</dbReference>
<evidence type="ECO:0000256" key="3">
    <source>
        <dbReference type="ARBA" id="ARBA00034078"/>
    </source>
</evidence>
<dbReference type="SUPFAM" id="SSF54292">
    <property type="entry name" value="2Fe-2S ferredoxin-like"/>
    <property type="match status" value="1"/>
</dbReference>
<feature type="domain" description="FAD-binding FR-type" evidence="5">
    <location>
        <begin position="96"/>
        <end position="196"/>
    </location>
</feature>
<protein>
    <submittedName>
        <fullName evidence="6">CDP-6-deoxy-delta-3,4-glucoseen reductase</fullName>
    </submittedName>
</protein>
<dbReference type="HOGENOM" id="CLU_003827_7_0_4"/>
<dbReference type="KEGG" id="rbu:PG1C_13280"/>
<dbReference type="PANTHER" id="PTHR47354">
    <property type="entry name" value="NADH OXIDOREDUCTASE HCR"/>
    <property type="match status" value="1"/>
</dbReference>
<dbReference type="SUPFAM" id="SSF52343">
    <property type="entry name" value="Ferredoxin reductase-like, C-terminal NADP-linked domain"/>
    <property type="match status" value="1"/>
</dbReference>
<dbReference type="Gene3D" id="2.40.30.10">
    <property type="entry name" value="Translation factors"/>
    <property type="match status" value="1"/>
</dbReference>
<organism evidence="6 7">
    <name type="scientific">Rugosibacter aromaticivorans</name>
    <dbReference type="NCBI Taxonomy" id="1565605"/>
    <lineage>
        <taxon>Bacteria</taxon>
        <taxon>Pseudomonadati</taxon>
        <taxon>Pseudomonadota</taxon>
        <taxon>Betaproteobacteria</taxon>
        <taxon>Nitrosomonadales</taxon>
        <taxon>Sterolibacteriaceae</taxon>
        <taxon>Rugosibacter</taxon>
    </lineage>
</organism>
<proteinExistence type="predicted"/>
<evidence type="ECO:0000259" key="4">
    <source>
        <dbReference type="PROSITE" id="PS51085"/>
    </source>
</evidence>
<dbReference type="InterPro" id="IPR001433">
    <property type="entry name" value="OxRdtase_FAD/NAD-bd"/>
</dbReference>
<dbReference type="STRING" id="1565605.PG1C_13280"/>
<evidence type="ECO:0000259" key="5">
    <source>
        <dbReference type="PROSITE" id="PS51384"/>
    </source>
</evidence>
<evidence type="ECO:0000313" key="6">
    <source>
        <dbReference type="EMBL" id="AJP49683.1"/>
    </source>
</evidence>
<reference evidence="6 7" key="1">
    <citation type="journal article" date="2015" name="Genome Announc.">
        <title>Complete Genome Sequence of a Novel Bacterium within the Family Rhodocyclaceae That Degrades Polycyclic Aromatic Hydrocarbons.</title>
        <authorList>
            <person name="Singleton D.R."/>
            <person name="Dickey A.N."/>
            <person name="Scholl E.H."/>
            <person name="Wright F.A."/>
            <person name="Aitken M.D."/>
        </authorList>
    </citation>
    <scope>NUCLEOTIDE SEQUENCE [LARGE SCALE GENOMIC DNA]</scope>
    <source>
        <strain evidence="7">PG1-Ca6</strain>
    </source>
</reference>
<dbReference type="PROSITE" id="PS51085">
    <property type="entry name" value="2FE2S_FER_2"/>
    <property type="match status" value="1"/>
</dbReference>
<evidence type="ECO:0000313" key="7">
    <source>
        <dbReference type="Proteomes" id="UP000061603"/>
    </source>
</evidence>
<comment type="cofactor">
    <cofactor evidence="3">
        <name>[2Fe-2S] cluster</name>
        <dbReference type="ChEBI" id="CHEBI:190135"/>
    </cofactor>
</comment>
<dbReference type="PRINTS" id="PR00371">
    <property type="entry name" value="FPNCR"/>
</dbReference>
<dbReference type="InterPro" id="IPR001709">
    <property type="entry name" value="Flavoprot_Pyr_Nucl_cyt_Rdtase"/>
</dbReference>
<keyword evidence="7" id="KW-1185">Reference proteome</keyword>
<dbReference type="InterPro" id="IPR050415">
    <property type="entry name" value="MRET"/>
</dbReference>
<dbReference type="Pfam" id="PF00111">
    <property type="entry name" value="Fer2"/>
    <property type="match status" value="1"/>
</dbReference>
<dbReference type="Pfam" id="PF00175">
    <property type="entry name" value="NAD_binding_1"/>
    <property type="match status" value="1"/>
</dbReference>
<dbReference type="PRINTS" id="PR00410">
    <property type="entry name" value="PHEHYDRXLASE"/>
</dbReference>
<dbReference type="CDD" id="cd00207">
    <property type="entry name" value="fer2"/>
    <property type="match status" value="1"/>
</dbReference>
<dbReference type="Proteomes" id="UP000061603">
    <property type="component" value="Chromosome"/>
</dbReference>
<evidence type="ECO:0000256" key="1">
    <source>
        <dbReference type="ARBA" id="ARBA00001974"/>
    </source>
</evidence>
<evidence type="ECO:0000256" key="2">
    <source>
        <dbReference type="ARBA" id="ARBA00022714"/>
    </source>
</evidence>
<dbReference type="GO" id="GO:0016491">
    <property type="term" value="F:oxidoreductase activity"/>
    <property type="evidence" value="ECO:0007669"/>
    <property type="project" value="InterPro"/>
</dbReference>
<dbReference type="InterPro" id="IPR036010">
    <property type="entry name" value="2Fe-2S_ferredoxin-like_sf"/>
</dbReference>
<keyword evidence="2" id="KW-0479">Metal-binding</keyword>
<keyword evidence="2" id="KW-0408">Iron</keyword>
<dbReference type="CDD" id="cd06189">
    <property type="entry name" value="flavin_oxioreductase"/>
    <property type="match status" value="1"/>
</dbReference>
<comment type="cofactor">
    <cofactor evidence="1">
        <name>FAD</name>
        <dbReference type="ChEBI" id="CHEBI:57692"/>
    </cofactor>
</comment>
<dbReference type="InterPro" id="IPR039261">
    <property type="entry name" value="FNR_nucleotide-bd"/>
</dbReference>
<dbReference type="AlphaFoldDB" id="A0A0C5JCY5"/>
<dbReference type="Gene3D" id="3.10.20.30">
    <property type="match status" value="1"/>
</dbReference>
<accession>A0A0C5JCY5</accession>
<dbReference type="PANTHER" id="PTHR47354:SF5">
    <property type="entry name" value="PROTEIN RFBI"/>
    <property type="match status" value="1"/>
</dbReference>
<dbReference type="PROSITE" id="PS51384">
    <property type="entry name" value="FAD_FR"/>
    <property type="match status" value="1"/>
</dbReference>
<dbReference type="Gene3D" id="3.40.50.80">
    <property type="entry name" value="Nucleotide-binding domain of ferredoxin-NADP reductase (FNR) module"/>
    <property type="match status" value="1"/>
</dbReference>
<dbReference type="PATRIC" id="fig|1565605.3.peg.2812"/>